<dbReference type="GO" id="GO:0008081">
    <property type="term" value="F:phosphoric diester hydrolase activity"/>
    <property type="evidence" value="ECO:0007669"/>
    <property type="project" value="InterPro"/>
</dbReference>
<dbReference type="EMBL" id="JAAARO010000002">
    <property type="protein sequence ID" value="KAF5751195.1"/>
    <property type="molecule type" value="Genomic_DNA"/>
</dbReference>
<evidence type="ECO:0000313" key="1">
    <source>
        <dbReference type="EMBL" id="KAF5751195.1"/>
    </source>
</evidence>
<keyword evidence="2" id="KW-1185">Reference proteome</keyword>
<evidence type="ECO:0000313" key="2">
    <source>
        <dbReference type="Proteomes" id="UP000593562"/>
    </source>
</evidence>
<sequence>MPKNSGDWPTTNDMIKKNQRLLVFTSKSAKEASEGIAYQWRYMVENQRESYFHDNTENKLIFKIKTQKNVHELVITDGDGEMIDGSSPNRAESHPMNTTTRSLVLVNHFLSRPDIAQACKHNSAPLMSLLNMCYGAAGKQWSNFVVVDFYKVYSVWNYT</sequence>
<dbReference type="Pfam" id="PF26178">
    <property type="entry name" value="PI-PLC_cat"/>
    <property type="match status" value="2"/>
</dbReference>
<accession>A0A7J7DXU4</accession>
<dbReference type="InterPro" id="IPR017946">
    <property type="entry name" value="PLC-like_Pdiesterase_TIM-brl"/>
</dbReference>
<dbReference type="PANTHER" id="PTHR13593:SF134">
    <property type="entry name" value="F14J22.5 PROTEIN"/>
    <property type="match status" value="1"/>
</dbReference>
<dbReference type="PANTHER" id="PTHR13593">
    <property type="match status" value="1"/>
</dbReference>
<dbReference type="AlphaFoldDB" id="A0A7J7DXU4"/>
<name>A0A7J7DXU4_TRIWF</name>
<comment type="caution">
    <text evidence="1">The sequence shown here is derived from an EMBL/GenBank/DDBJ whole genome shotgun (WGS) entry which is preliminary data.</text>
</comment>
<dbReference type="SUPFAM" id="SSF51695">
    <property type="entry name" value="PLC-like phosphodiesterases"/>
    <property type="match status" value="1"/>
</dbReference>
<dbReference type="GO" id="GO:0006629">
    <property type="term" value="P:lipid metabolic process"/>
    <property type="evidence" value="ECO:0007669"/>
    <property type="project" value="InterPro"/>
</dbReference>
<gene>
    <name evidence="1" type="ORF">HS088_TW02G00205</name>
</gene>
<dbReference type="InParanoid" id="A0A7J7DXU4"/>
<protein>
    <submittedName>
        <fullName evidence="1">Uncharacterized protein</fullName>
    </submittedName>
</protein>
<organism evidence="1 2">
    <name type="scientific">Tripterygium wilfordii</name>
    <name type="common">Thunder God vine</name>
    <dbReference type="NCBI Taxonomy" id="458696"/>
    <lineage>
        <taxon>Eukaryota</taxon>
        <taxon>Viridiplantae</taxon>
        <taxon>Streptophyta</taxon>
        <taxon>Embryophyta</taxon>
        <taxon>Tracheophyta</taxon>
        <taxon>Spermatophyta</taxon>
        <taxon>Magnoliopsida</taxon>
        <taxon>eudicotyledons</taxon>
        <taxon>Gunneridae</taxon>
        <taxon>Pentapetalae</taxon>
        <taxon>rosids</taxon>
        <taxon>fabids</taxon>
        <taxon>Celastrales</taxon>
        <taxon>Celastraceae</taxon>
        <taxon>Tripterygium</taxon>
    </lineage>
</organism>
<proteinExistence type="predicted"/>
<dbReference type="Proteomes" id="UP000593562">
    <property type="component" value="Unassembled WGS sequence"/>
</dbReference>
<reference evidence="1 2" key="1">
    <citation type="journal article" date="2020" name="Nat. Commun.">
        <title>Genome of Tripterygium wilfordii and identification of cytochrome P450 involved in triptolide biosynthesis.</title>
        <authorList>
            <person name="Tu L."/>
            <person name="Su P."/>
            <person name="Zhang Z."/>
            <person name="Gao L."/>
            <person name="Wang J."/>
            <person name="Hu T."/>
            <person name="Zhou J."/>
            <person name="Zhang Y."/>
            <person name="Zhao Y."/>
            <person name="Liu Y."/>
            <person name="Song Y."/>
            <person name="Tong Y."/>
            <person name="Lu Y."/>
            <person name="Yang J."/>
            <person name="Xu C."/>
            <person name="Jia M."/>
            <person name="Peters R.J."/>
            <person name="Huang L."/>
            <person name="Gao W."/>
        </authorList>
    </citation>
    <scope>NUCLEOTIDE SEQUENCE [LARGE SCALE GENOMIC DNA]</scope>
    <source>
        <strain evidence="2">cv. XIE 37</strain>
        <tissue evidence="1">Leaf</tissue>
    </source>
</reference>
<dbReference type="InterPro" id="IPR051057">
    <property type="entry name" value="PI-PLC_domain"/>
</dbReference>